<dbReference type="InterPro" id="IPR022700">
    <property type="entry name" value="CLIP"/>
</dbReference>
<dbReference type="EMBL" id="DQ115324">
    <property type="protein sequence ID" value="AAZ91697.1"/>
    <property type="molecule type" value="mRNA"/>
</dbReference>
<dbReference type="InterPro" id="IPR001314">
    <property type="entry name" value="Peptidase_S1A"/>
</dbReference>
<evidence type="ECO:0000256" key="9">
    <source>
        <dbReference type="RuleBase" id="RU363034"/>
    </source>
</evidence>
<evidence type="ECO:0000256" key="2">
    <source>
        <dbReference type="ARBA" id="ARBA00022729"/>
    </source>
</evidence>
<dbReference type="OrthoDB" id="9981647at2759"/>
<dbReference type="InterPro" id="IPR009003">
    <property type="entry name" value="Peptidase_S1_PA"/>
</dbReference>
<dbReference type="PANTHER" id="PTHR24256">
    <property type="entry name" value="TRYPTASE-RELATED"/>
    <property type="match status" value="1"/>
</dbReference>
<evidence type="ECO:0000256" key="1">
    <source>
        <dbReference type="ARBA" id="ARBA00022670"/>
    </source>
</evidence>
<dbReference type="InterPro" id="IPR043504">
    <property type="entry name" value="Peptidase_S1_PA_chymotrypsin"/>
</dbReference>
<dbReference type="PROSITE" id="PS00135">
    <property type="entry name" value="TRYPSIN_SER"/>
    <property type="match status" value="1"/>
</dbReference>
<feature type="signal peptide" evidence="10">
    <location>
        <begin position="1"/>
        <end position="17"/>
    </location>
</feature>
<dbReference type="Pfam" id="PF00089">
    <property type="entry name" value="Trypsin"/>
    <property type="match status" value="1"/>
</dbReference>
<comment type="subcellular location">
    <subcellularLocation>
        <location evidence="10">Secreted</location>
    </subcellularLocation>
</comment>
<keyword evidence="10" id="KW-0964">Secreted</keyword>
<keyword evidence="4 9" id="KW-0720">Serine protease</keyword>
<dbReference type="GO" id="GO:0004252">
    <property type="term" value="F:serine-type endopeptidase activity"/>
    <property type="evidence" value="ECO:0007669"/>
    <property type="project" value="UniProtKB-UniRule"/>
</dbReference>
<dbReference type="Pfam" id="PF12032">
    <property type="entry name" value="CLIP"/>
    <property type="match status" value="2"/>
</dbReference>
<dbReference type="GO" id="GO:0006508">
    <property type="term" value="P:proteolysis"/>
    <property type="evidence" value="ECO:0007669"/>
    <property type="project" value="UniProtKB-KW"/>
</dbReference>
<dbReference type="MEROPS" id="S01.305"/>
<comment type="similarity">
    <text evidence="8 10">Belongs to the peptidase S1 family. CLIP subfamily.</text>
</comment>
<dbReference type="Gene3D" id="3.30.1640.30">
    <property type="match status" value="2"/>
</dbReference>
<sequence length="443" mass="49194">MHFALVLCVFGIAFTSGEPCTSPTDDKGTCKSIYECDLLRGIVVKAKRTSLDEQFLRKSKCGYDGNMPKVCCPDTDKLSCTTPDGKKGQCVNIITCSNLSDLLKEMNDTVKLNYLKSSKCAGPQDYSVCCGPRPNLGMTLQKSCAERVSALPPHEEEDGCCGVDNFEENKLLATGGNQTFIDQYPWLVVIEYEHPIEKNKLMCGGALISGKYVLTAAHCVTGAILKEGTPKYVRLGEYNTTNKGPDCFRLSDHELDCTEDMILAPIEEIIVHPKYDRFDPHKRHDIALIRLKIYAPYTDFIRPICLPKVDYALSPPLNFTFFVAGWGLYFENKTKQFRKSEVKLHVEVPYVVRDQCQTAVRSLKGAENIVFRSGQICAGGVSGKDACRGDSGGPLMYLSREGWKFEVVGLVGAGASICGQAGIPGVYTYVYEYLPWIRQNMRH</sequence>
<evidence type="ECO:0000256" key="6">
    <source>
        <dbReference type="ARBA" id="ARBA00023157"/>
    </source>
</evidence>
<evidence type="ECO:0000259" key="12">
    <source>
        <dbReference type="PROSITE" id="PS51888"/>
    </source>
</evidence>
<dbReference type="SMART" id="SM00680">
    <property type="entry name" value="CLIP"/>
    <property type="match status" value="2"/>
</dbReference>
<dbReference type="InterPro" id="IPR001254">
    <property type="entry name" value="Trypsin_dom"/>
</dbReference>
<keyword evidence="2 10" id="KW-0732">Signal</keyword>
<keyword evidence="7" id="KW-0325">Glycoprotein</keyword>
<dbReference type="PROSITE" id="PS50240">
    <property type="entry name" value="TRYPSIN_DOM"/>
    <property type="match status" value="1"/>
</dbReference>
<keyword evidence="1 9" id="KW-0645">Protease</keyword>
<keyword evidence="3 9" id="KW-0378">Hydrolase</keyword>
<feature type="domain" description="Peptidase S1" evidence="11">
    <location>
        <begin position="173"/>
        <end position="442"/>
    </location>
</feature>
<evidence type="ECO:0000256" key="5">
    <source>
        <dbReference type="ARBA" id="ARBA00023145"/>
    </source>
</evidence>
<dbReference type="InterPro" id="IPR018114">
    <property type="entry name" value="TRYPSIN_HIS"/>
</dbReference>
<accession>Q2FAY4</accession>
<feature type="chain" id="PRO_5023967045" description="CLIP domain-containing serine protease" evidence="10">
    <location>
        <begin position="18"/>
        <end position="443"/>
    </location>
</feature>
<reference evidence="13" key="1">
    <citation type="journal article" date="2006" name="Genomics">
        <title>An expansion of the dual clip-domain serine proteinase family in Manduca sexta: gene organization, expression, and evolution of prophenoloxidase-activating proteinase-2, hemolymph proteinase 12, and other related proteinases.</title>
        <authorList>
            <person name="Wang Y."/>
            <person name="Zou Z."/>
            <person name="Jiang H."/>
        </authorList>
    </citation>
    <scope>NUCLEOTIDE SEQUENCE</scope>
</reference>
<dbReference type="PROSITE" id="PS51888">
    <property type="entry name" value="CLIP"/>
    <property type="match status" value="2"/>
</dbReference>
<evidence type="ECO:0000313" key="13">
    <source>
        <dbReference type="EMBL" id="AAZ91697.1"/>
    </source>
</evidence>
<protein>
    <recommendedName>
        <fullName evidence="10">CLIP domain-containing serine protease</fullName>
        <ecNumber evidence="9">3.4.21.-</ecNumber>
    </recommendedName>
</protein>
<feature type="domain" description="Clip" evidence="12">
    <location>
        <begin position="79"/>
        <end position="130"/>
    </location>
</feature>
<dbReference type="CDD" id="cd00190">
    <property type="entry name" value="Tryp_SPc"/>
    <property type="match status" value="1"/>
</dbReference>
<proteinExistence type="evidence at transcript level"/>
<dbReference type="Gene3D" id="2.40.10.10">
    <property type="entry name" value="Trypsin-like serine proteases"/>
    <property type="match status" value="2"/>
</dbReference>
<keyword evidence="6" id="KW-1015">Disulfide bond</keyword>
<dbReference type="EC" id="3.4.21.-" evidence="9"/>
<feature type="domain" description="Clip" evidence="12">
    <location>
        <begin position="19"/>
        <end position="72"/>
    </location>
</feature>
<keyword evidence="5" id="KW-0865">Zymogen</keyword>
<dbReference type="GO" id="GO:0005576">
    <property type="term" value="C:extracellular region"/>
    <property type="evidence" value="ECO:0007669"/>
    <property type="project" value="UniProtKB-SubCell"/>
</dbReference>
<evidence type="ECO:0000256" key="7">
    <source>
        <dbReference type="ARBA" id="ARBA00023180"/>
    </source>
</evidence>
<dbReference type="SMART" id="SM00020">
    <property type="entry name" value="Tryp_SPc"/>
    <property type="match status" value="1"/>
</dbReference>
<organism evidence="13">
    <name type="scientific">Manduca sexta</name>
    <name type="common">Tobacco hawkmoth</name>
    <name type="synonym">Tobacco hornworm</name>
    <dbReference type="NCBI Taxonomy" id="7130"/>
    <lineage>
        <taxon>Eukaryota</taxon>
        <taxon>Metazoa</taxon>
        <taxon>Ecdysozoa</taxon>
        <taxon>Arthropoda</taxon>
        <taxon>Hexapoda</taxon>
        <taxon>Insecta</taxon>
        <taxon>Pterygota</taxon>
        <taxon>Neoptera</taxon>
        <taxon>Endopterygota</taxon>
        <taxon>Lepidoptera</taxon>
        <taxon>Glossata</taxon>
        <taxon>Ditrysia</taxon>
        <taxon>Bombycoidea</taxon>
        <taxon>Sphingidae</taxon>
        <taxon>Sphinginae</taxon>
        <taxon>Sphingini</taxon>
        <taxon>Manduca</taxon>
    </lineage>
</organism>
<gene>
    <name evidence="13" type="primary">HP23</name>
</gene>
<evidence type="ECO:0000259" key="11">
    <source>
        <dbReference type="PROSITE" id="PS50240"/>
    </source>
</evidence>
<dbReference type="AlphaFoldDB" id="Q2FAY4"/>
<name>Q2FAY4_MANSE</name>
<comment type="domain">
    <text evidence="10">The clip domain consists of 35-55 residues which are 'knitted' together usually by 3 conserved disulfide bonds forming a clip-like compact structure.</text>
</comment>
<evidence type="ECO:0000256" key="3">
    <source>
        <dbReference type="ARBA" id="ARBA00022801"/>
    </source>
</evidence>
<dbReference type="PRINTS" id="PR00722">
    <property type="entry name" value="CHYMOTRYPSIN"/>
</dbReference>
<evidence type="ECO:0000256" key="4">
    <source>
        <dbReference type="ARBA" id="ARBA00022825"/>
    </source>
</evidence>
<evidence type="ECO:0000256" key="10">
    <source>
        <dbReference type="RuleBase" id="RU366078"/>
    </source>
</evidence>
<dbReference type="FunFam" id="3.30.1640.30:FF:000001">
    <property type="entry name" value="Serine protease 7"/>
    <property type="match status" value="1"/>
</dbReference>
<dbReference type="SUPFAM" id="SSF50494">
    <property type="entry name" value="Trypsin-like serine proteases"/>
    <property type="match status" value="1"/>
</dbReference>
<dbReference type="InterPro" id="IPR033116">
    <property type="entry name" value="TRYPSIN_SER"/>
</dbReference>
<evidence type="ECO:0000256" key="8">
    <source>
        <dbReference type="ARBA" id="ARBA00024195"/>
    </source>
</evidence>
<dbReference type="InterPro" id="IPR051487">
    <property type="entry name" value="Ser/Thr_Proteases_Immune/Dev"/>
</dbReference>
<dbReference type="FunFam" id="2.40.10.10:FF:000028">
    <property type="entry name" value="Serine protease easter"/>
    <property type="match status" value="1"/>
</dbReference>
<dbReference type="InterPro" id="IPR038565">
    <property type="entry name" value="CLIP_sf"/>
</dbReference>
<dbReference type="PROSITE" id="PS00134">
    <property type="entry name" value="TRYPSIN_HIS"/>
    <property type="match status" value="1"/>
</dbReference>